<gene>
    <name evidence="9" type="primary">LOC110522007</name>
</gene>
<accession>A0A8C7LWH3</accession>
<organism evidence="9 10">
    <name type="scientific">Oncorhynchus mykiss</name>
    <name type="common">Rainbow trout</name>
    <name type="synonym">Salmo gairdneri</name>
    <dbReference type="NCBI Taxonomy" id="8022"/>
    <lineage>
        <taxon>Eukaryota</taxon>
        <taxon>Metazoa</taxon>
        <taxon>Chordata</taxon>
        <taxon>Craniata</taxon>
        <taxon>Vertebrata</taxon>
        <taxon>Euteleostomi</taxon>
        <taxon>Actinopterygii</taxon>
        <taxon>Neopterygii</taxon>
        <taxon>Teleostei</taxon>
        <taxon>Protacanthopterygii</taxon>
        <taxon>Salmoniformes</taxon>
        <taxon>Salmonidae</taxon>
        <taxon>Salmoninae</taxon>
        <taxon>Oncorhynchus</taxon>
    </lineage>
</organism>
<evidence type="ECO:0000256" key="4">
    <source>
        <dbReference type="ARBA" id="ARBA00022525"/>
    </source>
</evidence>
<evidence type="ECO:0000256" key="5">
    <source>
        <dbReference type="ARBA" id="ARBA00023136"/>
    </source>
</evidence>
<dbReference type="GeneTree" id="ENSGT00940000163503"/>
<dbReference type="AlphaFoldDB" id="A0A8C7PSR2"/>
<keyword evidence="7" id="KW-0325">Glycoprotein</keyword>
<dbReference type="Pfam" id="PF00100">
    <property type="entry name" value="Zona_pellucida"/>
    <property type="match status" value="1"/>
</dbReference>
<dbReference type="Pfam" id="PF23344">
    <property type="entry name" value="ZP-N"/>
    <property type="match status" value="1"/>
</dbReference>
<dbReference type="InterPro" id="IPR017977">
    <property type="entry name" value="ZP_dom_CS"/>
</dbReference>
<feature type="domain" description="ZP" evidence="8">
    <location>
        <begin position="544"/>
        <end position="812"/>
    </location>
</feature>
<dbReference type="Pfam" id="PF26562">
    <property type="entry name" value="Ig-like"/>
    <property type="match status" value="1"/>
</dbReference>
<dbReference type="GO" id="GO:0005576">
    <property type="term" value="C:extracellular region"/>
    <property type="evidence" value="ECO:0007669"/>
    <property type="project" value="UniProtKB-SubCell"/>
</dbReference>
<dbReference type="GO" id="GO:0005886">
    <property type="term" value="C:plasma membrane"/>
    <property type="evidence" value="ECO:0007669"/>
    <property type="project" value="UniProtKB-SubCell"/>
</dbReference>
<name>A0A8C7PSR2_ONCMY</name>
<keyword evidence="5" id="KW-0472">Membrane</keyword>
<keyword evidence="3" id="KW-1003">Cell membrane</keyword>
<evidence type="ECO:0000256" key="2">
    <source>
        <dbReference type="ARBA" id="ARBA00004613"/>
    </source>
</evidence>
<evidence type="ECO:0000259" key="8">
    <source>
        <dbReference type="PROSITE" id="PS51034"/>
    </source>
</evidence>
<evidence type="ECO:0000256" key="6">
    <source>
        <dbReference type="ARBA" id="ARBA00023157"/>
    </source>
</evidence>
<dbReference type="Gene3D" id="2.60.40.3210">
    <property type="entry name" value="Zona pellucida, ZP-N domain"/>
    <property type="match status" value="1"/>
</dbReference>
<dbReference type="InterPro" id="IPR055355">
    <property type="entry name" value="ZP-C"/>
</dbReference>
<evidence type="ECO:0000256" key="7">
    <source>
        <dbReference type="ARBA" id="ARBA00023180"/>
    </source>
</evidence>
<comment type="subcellular location">
    <subcellularLocation>
        <location evidence="1">Cell membrane</location>
    </subcellularLocation>
    <subcellularLocation>
        <location evidence="2">Secreted</location>
    </subcellularLocation>
</comment>
<dbReference type="InterPro" id="IPR042235">
    <property type="entry name" value="ZP-C_dom"/>
</dbReference>
<evidence type="ECO:0000313" key="9">
    <source>
        <dbReference type="Ensembl" id="ENSOMYP00000026144.2"/>
    </source>
</evidence>
<dbReference type="PRINTS" id="PR00023">
    <property type="entry name" value="ZPELLUCIDA"/>
</dbReference>
<keyword evidence="4" id="KW-0964">Secreted</keyword>
<evidence type="ECO:0000313" key="10">
    <source>
        <dbReference type="Proteomes" id="UP000694395"/>
    </source>
</evidence>
<dbReference type="InterPro" id="IPR055356">
    <property type="entry name" value="ZP-N"/>
</dbReference>
<accession>A0A8C7PSR2</accession>
<dbReference type="InterPro" id="IPR058876">
    <property type="entry name" value="Ig-like_ZP"/>
</dbReference>
<keyword evidence="10" id="KW-1185">Reference proteome</keyword>
<dbReference type="Proteomes" id="UP000694395">
    <property type="component" value="Chromosome 4"/>
</dbReference>
<dbReference type="InterPro" id="IPR001507">
    <property type="entry name" value="ZP_dom"/>
</dbReference>
<sequence length="832" mass="94365">MSECLWNIMRLTLDEALAVGSQLEIAAINGTDIIPLSPTLAAQCGYSMDSDPWGNTKVFVSLLGCYVDNQTFNLGLRFQMYGDGLSKKVQRDVTETCSYSRWASREILCDRNYMEVSPSHHGCIWKMTFHTPDSKVMVLKDAHRAGYGAMTTPTRLVLRSPYNMPETYAEEVAGVPMEVFSVSTYYKQVRRLAIIVAAAACPTGGLVFTDEVITWYVPRRIPPLISSAFKILETHMGIDGQRLDKTMMAIRRYKLSITESHVVIELPVGSPDGYYKSHAPDYSYHITYTVEPMLELLWRAEDTQADTRYKVLFPITTPLMPRPPHVTENRVPEQKVFNVLLGTFLHDVSLLNITFTTGVLTVTECNARGFDFQEHRFANSSKTFSLQVPFSDEVVLKHNPNPLTTVYFLPLVFGLLILPEQIPFPHPAELEASLEDVVLPTTTGFCDQDNFYISVKYGSQGDNFQIMMLHAGSWRELDTELYSLTDNNTHVSIVVPYTAPDTVFEAVQSDSIRARVDLLLLETPNMWQLNDLSLACNFPLTMTECYPNGTVTALAVKVESVRNLNPKYLTLSDQSCKPVFSNDRFAFFSFNLNSCGTTRTFFDNVMVYENEIAMHHSMGKHQSRKGLINPDYRHTVSCYYLVNDTETMAFRTRPRNSDPKADPGVGQLVVQMRLAQEVSYDIFYQTEDYPVVKYLQQPLYFEVELMRSTDPRIALVLENCWATLHEDRTTLPSWDLIVDRCENLDDRYIVFYPVVADARVHIPAHVKRFSVKMFTFTTDETVLKEQIFVHCDADLCDTTKPDGICSGQCASPLRNHRISSGPIILSDSSNFV</sequence>
<reference evidence="9" key="2">
    <citation type="submission" date="2025-05" db="UniProtKB">
        <authorList>
            <consortium name="Ensembl"/>
        </authorList>
    </citation>
    <scope>IDENTIFICATION</scope>
</reference>
<evidence type="ECO:0000256" key="3">
    <source>
        <dbReference type="ARBA" id="ARBA00022475"/>
    </source>
</evidence>
<reference evidence="9 10" key="1">
    <citation type="submission" date="2020-07" db="EMBL/GenBank/DDBJ databases">
        <title>A long reads based de novo assembly of the rainbow trout Arlee double haploid line genome.</title>
        <authorList>
            <person name="Gao G."/>
            <person name="Palti Y."/>
        </authorList>
    </citation>
    <scope>NUCLEOTIDE SEQUENCE [LARGE SCALE GENOMIC DNA]</scope>
</reference>
<dbReference type="Ensembl" id="ENSOMYT00000001587.2">
    <property type="protein sequence ID" value="ENSOMYP00000001408.2"/>
    <property type="gene ID" value="ENSOMYG00000071086.1"/>
</dbReference>
<dbReference type="PANTHER" id="PTHR47130">
    <property type="entry name" value="SI:DKEY-19B23.11-RELATED"/>
    <property type="match status" value="1"/>
</dbReference>
<dbReference type="PROSITE" id="PS00682">
    <property type="entry name" value="ZP_1"/>
    <property type="match status" value="1"/>
</dbReference>
<keyword evidence="6" id="KW-1015">Disulfide bond</keyword>
<dbReference type="PROSITE" id="PS51034">
    <property type="entry name" value="ZP_2"/>
    <property type="match status" value="1"/>
</dbReference>
<proteinExistence type="predicted"/>
<evidence type="ECO:0000256" key="1">
    <source>
        <dbReference type="ARBA" id="ARBA00004236"/>
    </source>
</evidence>
<dbReference type="PANTHER" id="PTHR47130:SF3">
    <property type="entry name" value="ZONA PELLUCIDA PROTEIN"/>
    <property type="match status" value="1"/>
</dbReference>
<protein>
    <recommendedName>
        <fullName evidence="8">ZP domain-containing protein</fullName>
    </recommendedName>
</protein>
<dbReference type="InterPro" id="IPR048290">
    <property type="entry name" value="ZP_chr"/>
</dbReference>
<dbReference type="SMART" id="SM00241">
    <property type="entry name" value="ZP"/>
    <property type="match status" value="1"/>
</dbReference>
<dbReference type="Ensembl" id="ENSOMYT00000028592.2">
    <property type="protein sequence ID" value="ENSOMYP00000026144.2"/>
    <property type="gene ID" value="ENSOMYG00000049925.1"/>
</dbReference>
<dbReference type="Gene3D" id="2.60.40.4100">
    <property type="entry name" value="Zona pellucida, ZP-C domain"/>
    <property type="match status" value="1"/>
</dbReference>